<dbReference type="Proteomes" id="UP000014174">
    <property type="component" value="Unassembled WGS sequence"/>
</dbReference>
<dbReference type="AlphaFoldDB" id="R9GYI4"/>
<dbReference type="PANTHER" id="PTHR41729:SF1">
    <property type="entry name" value="GLUTAMYL-TRNA SYNTHETASE"/>
    <property type="match status" value="1"/>
</dbReference>
<evidence type="ECO:0000313" key="2">
    <source>
        <dbReference type="Proteomes" id="UP000014174"/>
    </source>
</evidence>
<dbReference type="EMBL" id="AQPN01000008">
    <property type="protein sequence ID" value="EOR96555.1"/>
    <property type="molecule type" value="Genomic_DNA"/>
</dbReference>
<accession>R9GYI4</accession>
<dbReference type="STRING" id="1150600.ADIARSV_0186"/>
<sequence length="194" mass="22536">MEKLEQAFKLFDDYNKQSPEQLTWKGVTHPSEYFYSVELYNWVKKLAPEASEELLLASRSQHIGRWEVPRNTYPDGRIGYLTWRSDLKKIHAQKAASILRTVGYSDEIIARVQVIIQKLQLKLDPDVQIIENALCLVFLEFQFDDLVKKLPEEKMITVLRKTWKKMSKEGHDAAMTLNFSPEGHALITKALQEA</sequence>
<comment type="caution">
    <text evidence="1">The sequence shown here is derived from an EMBL/GenBank/DDBJ whole genome shotgun (WGS) entry which is preliminary data.</text>
</comment>
<dbReference type="PATRIC" id="fig|1150600.3.peg.181"/>
<protein>
    <recommendedName>
        <fullName evidence="3">DUF4202 domain-containing protein</fullName>
    </recommendedName>
</protein>
<dbReference type="eggNOG" id="COG1670">
    <property type="taxonomic scope" value="Bacteria"/>
</dbReference>
<dbReference type="OrthoDB" id="9799165at2"/>
<proteinExistence type="predicted"/>
<dbReference type="RefSeq" id="WP_016193440.1">
    <property type="nucleotide sequence ID" value="NZ_AQPN01000008.1"/>
</dbReference>
<reference evidence="1 2" key="1">
    <citation type="journal article" date="2013" name="Genome Announc.">
        <title>Draft Genome Sequence of Arcticibacter svalbardensis Strain MN12-7T, a Member of the Family Sphingobacteriaceae Isolated from an Arctic Soil Sample.</title>
        <authorList>
            <person name="Shivaji S."/>
            <person name="Ara S."/>
            <person name="Prasad S."/>
            <person name="Manasa B.P."/>
            <person name="Begum Z."/>
            <person name="Singh A."/>
            <person name="Kumar Pinnaka A."/>
        </authorList>
    </citation>
    <scope>NUCLEOTIDE SEQUENCE [LARGE SCALE GENOMIC DNA]</scope>
    <source>
        <strain evidence="1 2">MN12-7</strain>
    </source>
</reference>
<evidence type="ECO:0000313" key="1">
    <source>
        <dbReference type="EMBL" id="EOR96555.1"/>
    </source>
</evidence>
<dbReference type="Pfam" id="PF13875">
    <property type="entry name" value="DUF4202"/>
    <property type="match status" value="1"/>
</dbReference>
<dbReference type="InterPro" id="IPR025255">
    <property type="entry name" value="DUF4202"/>
</dbReference>
<organism evidence="1 2">
    <name type="scientific">Arcticibacter svalbardensis MN12-7</name>
    <dbReference type="NCBI Taxonomy" id="1150600"/>
    <lineage>
        <taxon>Bacteria</taxon>
        <taxon>Pseudomonadati</taxon>
        <taxon>Bacteroidota</taxon>
        <taxon>Sphingobacteriia</taxon>
        <taxon>Sphingobacteriales</taxon>
        <taxon>Sphingobacteriaceae</taxon>
        <taxon>Arcticibacter</taxon>
    </lineage>
</organism>
<dbReference type="PANTHER" id="PTHR41729">
    <property type="entry name" value="GLUTAMYL-TRNA SYNTHETASE"/>
    <property type="match status" value="1"/>
</dbReference>
<gene>
    <name evidence="1" type="ORF">ADIARSV_0186</name>
</gene>
<keyword evidence="2" id="KW-1185">Reference proteome</keyword>
<evidence type="ECO:0008006" key="3">
    <source>
        <dbReference type="Google" id="ProtNLM"/>
    </source>
</evidence>
<name>R9GYI4_9SPHI</name>